<protein>
    <submittedName>
        <fullName evidence="1">Terminase small subunit</fullName>
    </submittedName>
</protein>
<name>A0AAU8FQI4_9BACT</name>
<accession>A0AAU8FQI4</accession>
<dbReference type="InterPro" id="IPR005335">
    <property type="entry name" value="Terminase_ssu"/>
</dbReference>
<dbReference type="EMBL" id="CP159289">
    <property type="protein sequence ID" value="XCH26639.1"/>
    <property type="molecule type" value="Genomic_DNA"/>
</dbReference>
<evidence type="ECO:0000313" key="1">
    <source>
        <dbReference type="EMBL" id="XCH26639.1"/>
    </source>
</evidence>
<reference evidence="1" key="1">
    <citation type="submission" date="2024-06" db="EMBL/GenBank/DDBJ databases">
        <title>Sequencing and assembly of the genome of Dyadobacter sp. strain 676, a symbiont of Cyamopsis tetragonoloba.</title>
        <authorList>
            <person name="Guro P."/>
            <person name="Sazanova A."/>
            <person name="Kuznetsova I."/>
            <person name="Belimov A."/>
            <person name="Safronova V."/>
        </authorList>
    </citation>
    <scope>NUCLEOTIDE SEQUENCE</scope>
    <source>
        <strain evidence="1">676</strain>
    </source>
</reference>
<organism evidence="1">
    <name type="scientific">Dyadobacter sp. 676</name>
    <dbReference type="NCBI Taxonomy" id="3088362"/>
    <lineage>
        <taxon>Bacteria</taxon>
        <taxon>Pseudomonadati</taxon>
        <taxon>Bacteroidota</taxon>
        <taxon>Cytophagia</taxon>
        <taxon>Cytophagales</taxon>
        <taxon>Spirosomataceae</taxon>
        <taxon>Dyadobacter</taxon>
    </lineage>
</organism>
<dbReference type="Pfam" id="PF03592">
    <property type="entry name" value="Terminase_2"/>
    <property type="match status" value="1"/>
</dbReference>
<proteinExistence type="predicted"/>
<sequence length="267" mass="29959">MQEKNPTKLSAKQLRFVDEYLVDFNATAAAKRAGYSEKTAAVIGHENLRKPYISKHISEKVSALAMSSEEALIRISEFARSSLNEYFTIRQLPYTPKVEKRLAELIDDLRKEIEFEDKYAAAAGLSDKELETHRSAQQDRKRQIVRYEIEFEQNPNATRIVDGPTQLIDVPELDMAKLVADKEKGKIKSITPTQFGTKVELYAADAALINIAKILGLFEKDNAYKHEHTGKDGAPLQAPVTFISADSLTPEQLQEYIKAAIGDTSEL</sequence>
<dbReference type="AlphaFoldDB" id="A0AAU8FQI4"/>
<dbReference type="RefSeq" id="WP_353721923.1">
    <property type="nucleotide sequence ID" value="NZ_CP159289.1"/>
</dbReference>
<dbReference type="GO" id="GO:0051276">
    <property type="term" value="P:chromosome organization"/>
    <property type="evidence" value="ECO:0007669"/>
    <property type="project" value="InterPro"/>
</dbReference>
<gene>
    <name evidence="1" type="ORF">ABV298_09675</name>
</gene>
<dbReference type="Gene3D" id="1.10.10.1400">
    <property type="entry name" value="Terminase, small subunit, N-terminal DNA-binding domain, HTH motif"/>
    <property type="match status" value="1"/>
</dbReference>
<dbReference type="InterPro" id="IPR038713">
    <property type="entry name" value="Terminase_Gp1_N_sf"/>
</dbReference>